<keyword evidence="4" id="KW-1185">Reference proteome</keyword>
<proteinExistence type="inferred from homology"/>
<dbReference type="Pfam" id="PF03932">
    <property type="entry name" value="CutC"/>
    <property type="match status" value="1"/>
</dbReference>
<gene>
    <name evidence="3" type="ORF">P271_658</name>
</gene>
<dbReference type="GO" id="GO:0005507">
    <property type="term" value="F:copper ion binding"/>
    <property type="evidence" value="ECO:0007669"/>
    <property type="project" value="TreeGrafter"/>
</dbReference>
<dbReference type="AlphaFoldDB" id="A0A084U4B0"/>
<organism evidence="3 4">
    <name type="scientific">Malacoplasma iowae DK-CPA</name>
    <dbReference type="NCBI Taxonomy" id="1394179"/>
    <lineage>
        <taxon>Bacteria</taxon>
        <taxon>Bacillati</taxon>
        <taxon>Mycoplasmatota</taxon>
        <taxon>Mycoplasmoidales</taxon>
        <taxon>Mycoplasmoidaceae</taxon>
        <taxon>Malacoplasma</taxon>
    </lineage>
</organism>
<evidence type="ECO:0000313" key="3">
    <source>
        <dbReference type="EMBL" id="KFB07796.1"/>
    </source>
</evidence>
<dbReference type="PANTHER" id="PTHR12598">
    <property type="entry name" value="COPPER HOMEOSTASIS PROTEIN CUTC"/>
    <property type="match status" value="1"/>
</dbReference>
<evidence type="ECO:0000256" key="1">
    <source>
        <dbReference type="ARBA" id="ARBA00007768"/>
    </source>
</evidence>
<dbReference type="Proteomes" id="UP000028523">
    <property type="component" value="Unassembled WGS sequence"/>
</dbReference>
<reference evidence="3 4" key="1">
    <citation type="journal article" date="2014" name="PLoS ONE">
        <title>Reduction of Hydrogen Peroxide Accumulation and Toxicity by a Catalase from Mycoplasma iowae.</title>
        <authorList>
            <person name="Pritchard R.E."/>
            <person name="Prassinos A.J."/>
            <person name="Osborne J.D."/>
            <person name="Raviv Z."/>
            <person name="Balish M.F."/>
        </authorList>
    </citation>
    <scope>NUCLEOTIDE SEQUENCE [LARGE SCALE GENOMIC DNA]</scope>
    <source>
        <strain evidence="3 4">DK-CPA</strain>
    </source>
</reference>
<dbReference type="SUPFAM" id="SSF110395">
    <property type="entry name" value="CutC-like"/>
    <property type="match status" value="1"/>
</dbReference>
<sequence length="222" mass="26254">MRRYYMKHLIKEFCIGSIDDVMKIKEKNKKEFHRFETCSHLEFGGYTPTEETFNFIKNNYKEHSQVVMIRNTESFVLKDENKINQLIYDIKKFLNLGAKSFIFGYINDDYEIDQKLCLKLINEIKKVEGTSYCFHMAIDEVENYNTAFETLIKLGFKRVLTKGGKTQAIDNIDRLKKMQELYGDKIEIIVGGKVDFDNYKLIHKETNILQFHGRKIINTSQN</sequence>
<dbReference type="InterPro" id="IPR036822">
    <property type="entry name" value="CutC-like_dom_sf"/>
</dbReference>
<evidence type="ECO:0000256" key="2">
    <source>
        <dbReference type="ARBA" id="ARBA00019014"/>
    </source>
</evidence>
<comment type="similarity">
    <text evidence="1">Belongs to the CutC family.</text>
</comment>
<protein>
    <recommendedName>
        <fullName evidence="2">Copper homeostasis protein cutC homolog</fullName>
    </recommendedName>
</protein>
<name>A0A084U4B0_MALIO</name>
<dbReference type="PANTHER" id="PTHR12598:SF0">
    <property type="entry name" value="COPPER HOMEOSTASIS PROTEIN CUTC HOMOLOG"/>
    <property type="match status" value="1"/>
</dbReference>
<accession>A0A084U4B0</accession>
<dbReference type="Gene3D" id="3.20.20.380">
    <property type="entry name" value="Copper homeostasis (CutC) domain"/>
    <property type="match status" value="1"/>
</dbReference>
<dbReference type="InterPro" id="IPR005627">
    <property type="entry name" value="CutC-like"/>
</dbReference>
<dbReference type="EMBL" id="AWQU01000062">
    <property type="protein sequence ID" value="KFB07796.1"/>
    <property type="molecule type" value="Genomic_DNA"/>
</dbReference>
<evidence type="ECO:0000313" key="4">
    <source>
        <dbReference type="Proteomes" id="UP000028523"/>
    </source>
</evidence>
<comment type="caution">
    <text evidence="3">The sequence shown here is derived from an EMBL/GenBank/DDBJ whole genome shotgun (WGS) entry which is preliminary data.</text>
</comment>